<dbReference type="AlphaFoldDB" id="A0A7K1SN48"/>
<dbReference type="Proteomes" id="UP000436006">
    <property type="component" value="Unassembled WGS sequence"/>
</dbReference>
<name>A0A7K1SN48_9BACT</name>
<dbReference type="RefSeq" id="WP_157590019.1">
    <property type="nucleotide sequence ID" value="NZ_WPIN01000021.1"/>
</dbReference>
<evidence type="ECO:0000313" key="2">
    <source>
        <dbReference type="EMBL" id="MVM35211.1"/>
    </source>
</evidence>
<comment type="caution">
    <text evidence="2">The sequence shown here is derived from an EMBL/GenBank/DDBJ whole genome shotgun (WGS) entry which is preliminary data.</text>
</comment>
<keyword evidence="1" id="KW-1133">Transmembrane helix</keyword>
<reference evidence="2 3" key="1">
    <citation type="submission" date="2019-12" db="EMBL/GenBank/DDBJ databases">
        <title>Spirosoma sp. HMF4905 genome sequencing and assembly.</title>
        <authorList>
            <person name="Kang H."/>
            <person name="Cha I."/>
            <person name="Kim H."/>
            <person name="Joh K."/>
        </authorList>
    </citation>
    <scope>NUCLEOTIDE SEQUENCE [LARGE SCALE GENOMIC DNA]</scope>
    <source>
        <strain evidence="2 3">HMF4905</strain>
    </source>
</reference>
<feature type="transmembrane region" description="Helical" evidence="1">
    <location>
        <begin position="67"/>
        <end position="88"/>
    </location>
</feature>
<dbReference type="EMBL" id="WPIN01000021">
    <property type="protein sequence ID" value="MVM35211.1"/>
    <property type="molecule type" value="Genomic_DNA"/>
</dbReference>
<organism evidence="2 3">
    <name type="scientific">Spirosoma arboris</name>
    <dbReference type="NCBI Taxonomy" id="2682092"/>
    <lineage>
        <taxon>Bacteria</taxon>
        <taxon>Pseudomonadati</taxon>
        <taxon>Bacteroidota</taxon>
        <taxon>Cytophagia</taxon>
        <taxon>Cytophagales</taxon>
        <taxon>Cytophagaceae</taxon>
        <taxon>Spirosoma</taxon>
    </lineage>
</organism>
<proteinExistence type="predicted"/>
<sequence length="94" mass="10299">MNLFWILWAIDAVIALIFFYFFFVGMADGTVSSFNAGLWALILAALGAILGGGYWLHTNQHVVGAKILLSVLAVPGLLCGIFFLVLILTNPRWN</sequence>
<feature type="transmembrane region" description="Helical" evidence="1">
    <location>
        <begin position="36"/>
        <end position="55"/>
    </location>
</feature>
<protein>
    <submittedName>
        <fullName evidence="2">Osmoprotectant transporter permease</fullName>
    </submittedName>
</protein>
<feature type="transmembrane region" description="Helical" evidence="1">
    <location>
        <begin position="6"/>
        <end position="24"/>
    </location>
</feature>
<accession>A0A7K1SN48</accession>
<keyword evidence="1" id="KW-0472">Membrane</keyword>
<evidence type="ECO:0000256" key="1">
    <source>
        <dbReference type="SAM" id="Phobius"/>
    </source>
</evidence>
<keyword evidence="3" id="KW-1185">Reference proteome</keyword>
<keyword evidence="1" id="KW-0812">Transmembrane</keyword>
<gene>
    <name evidence="2" type="ORF">GO755_34630</name>
</gene>
<evidence type="ECO:0000313" key="3">
    <source>
        <dbReference type="Proteomes" id="UP000436006"/>
    </source>
</evidence>